<feature type="region of interest" description="Disordered" evidence="1">
    <location>
        <begin position="71"/>
        <end position="106"/>
    </location>
</feature>
<dbReference type="HOGENOM" id="CLU_2225042_0_0_1"/>
<comment type="caution">
    <text evidence="2">The sequence shown here is derived from an EMBL/GenBank/DDBJ whole genome shotgun (WGS) entry which is preliminary data.</text>
</comment>
<sequence length="106" mass="11668">MADHPNRGKGNDRWTPEHDQALLVQGIIALVKSNQTSLYLLPGIIGCVDGHGNDRTSKKVNQLLARFAEANNVDPAVVKGSRRKSTTDSPPRKKVKKENGVKQEEK</sequence>
<name>K1VHL1_TRIAC</name>
<evidence type="ECO:0000256" key="1">
    <source>
        <dbReference type="SAM" id="MobiDB-lite"/>
    </source>
</evidence>
<keyword evidence="3" id="KW-1185">Reference proteome</keyword>
<evidence type="ECO:0000313" key="3">
    <source>
        <dbReference type="Proteomes" id="UP000006757"/>
    </source>
</evidence>
<dbReference type="AlphaFoldDB" id="K1VHL1"/>
<dbReference type="EMBL" id="AMBO01000344">
    <property type="protein sequence ID" value="EKD00336.1"/>
    <property type="molecule type" value="Genomic_DNA"/>
</dbReference>
<dbReference type="OrthoDB" id="2594872at2759"/>
<accession>K1VHL1</accession>
<evidence type="ECO:0000313" key="2">
    <source>
        <dbReference type="EMBL" id="EKD00336.1"/>
    </source>
</evidence>
<feature type="compositionally biased region" description="Basic and acidic residues" evidence="1">
    <location>
        <begin position="97"/>
        <end position="106"/>
    </location>
</feature>
<protein>
    <submittedName>
        <fullName evidence="2">Uncharacterized protein</fullName>
    </submittedName>
</protein>
<gene>
    <name evidence="2" type="ORF">A1Q2_05394</name>
</gene>
<dbReference type="Proteomes" id="UP000006757">
    <property type="component" value="Unassembled WGS sequence"/>
</dbReference>
<reference evidence="2 3" key="1">
    <citation type="journal article" date="2012" name="Eukaryot. Cell">
        <title>Genome sequence of the Trichosporon asahii environmental strain CBS 8904.</title>
        <authorList>
            <person name="Yang R.Y."/>
            <person name="Li H.T."/>
            <person name="Zhu H."/>
            <person name="Zhou G.P."/>
            <person name="Wang M."/>
            <person name="Wang L."/>
        </authorList>
    </citation>
    <scope>NUCLEOTIDE SEQUENCE [LARGE SCALE GENOMIC DNA]</scope>
    <source>
        <strain evidence="2 3">CBS 8904</strain>
    </source>
</reference>
<proteinExistence type="predicted"/>
<dbReference type="InParanoid" id="K1VHL1"/>
<organism evidence="2 3">
    <name type="scientific">Trichosporon asahii var. asahii (strain CBS 8904)</name>
    <name type="common">Yeast</name>
    <dbReference type="NCBI Taxonomy" id="1220162"/>
    <lineage>
        <taxon>Eukaryota</taxon>
        <taxon>Fungi</taxon>
        <taxon>Dikarya</taxon>
        <taxon>Basidiomycota</taxon>
        <taxon>Agaricomycotina</taxon>
        <taxon>Tremellomycetes</taxon>
        <taxon>Trichosporonales</taxon>
        <taxon>Trichosporonaceae</taxon>
        <taxon>Trichosporon</taxon>
    </lineage>
</organism>